<evidence type="ECO:0000313" key="2">
    <source>
        <dbReference type="EMBL" id="PIR44511.1"/>
    </source>
</evidence>
<dbReference type="Gene3D" id="1.10.3210.10">
    <property type="entry name" value="Hypothetical protein af1432"/>
    <property type="match status" value="1"/>
</dbReference>
<dbReference type="InterPro" id="IPR006674">
    <property type="entry name" value="HD_domain"/>
</dbReference>
<feature type="domain" description="HD" evidence="1">
    <location>
        <begin position="32"/>
        <end position="125"/>
    </location>
</feature>
<dbReference type="AlphaFoldDB" id="A0A2H0RD92"/>
<dbReference type="EMBL" id="PCYI01000029">
    <property type="protein sequence ID" value="PIR44511.1"/>
    <property type="molecule type" value="Genomic_DNA"/>
</dbReference>
<proteinExistence type="predicted"/>
<protein>
    <recommendedName>
        <fullName evidence="1">HD domain-containing protein</fullName>
    </recommendedName>
</protein>
<evidence type="ECO:0000259" key="1">
    <source>
        <dbReference type="Pfam" id="PF01966"/>
    </source>
</evidence>
<comment type="caution">
    <text evidence="2">The sequence shown here is derived from an EMBL/GenBank/DDBJ whole genome shotgun (WGS) entry which is preliminary data.</text>
</comment>
<sequence>MITKSKLKEIRTLAIKIDHDLAFAGKSKGNKHLERVVQVADFLANKVGADRSVVFAGAVLHDTALPTGNDYNYTSNKKVVKNLLKPLNLDQSDLNKIAECVGSHEGTVKPRSLEAKVVHDADVLEKTGLLGIIRHTWKMTNLGKIDHTSVTDANVKMILDHIVWRGRKLHTPIAKKIRKHLAHSIGHEKAKLIVSISAEMAFRGIVTEKIAVALRKYLSRTEKEMLKAQLTLSYLKKN</sequence>
<organism evidence="2 3">
    <name type="scientific">Candidatus Vogelbacteria bacterium CG10_big_fil_rev_8_21_14_0_10_51_16</name>
    <dbReference type="NCBI Taxonomy" id="1975045"/>
    <lineage>
        <taxon>Bacteria</taxon>
        <taxon>Candidatus Vogeliibacteriota</taxon>
    </lineage>
</organism>
<name>A0A2H0RD92_9BACT</name>
<reference evidence="2 3" key="1">
    <citation type="submission" date="2017-09" db="EMBL/GenBank/DDBJ databases">
        <title>Depth-based differentiation of microbial function through sediment-hosted aquifers and enrichment of novel symbionts in the deep terrestrial subsurface.</title>
        <authorList>
            <person name="Probst A.J."/>
            <person name="Ladd B."/>
            <person name="Jarett J.K."/>
            <person name="Geller-Mcgrath D.E."/>
            <person name="Sieber C.M."/>
            <person name="Emerson J.B."/>
            <person name="Anantharaman K."/>
            <person name="Thomas B.C."/>
            <person name="Malmstrom R."/>
            <person name="Stieglmeier M."/>
            <person name="Klingl A."/>
            <person name="Woyke T."/>
            <person name="Ryan C.M."/>
            <person name="Banfield J.F."/>
        </authorList>
    </citation>
    <scope>NUCLEOTIDE SEQUENCE [LARGE SCALE GENOMIC DNA]</scope>
    <source>
        <strain evidence="2">CG10_big_fil_rev_8_21_14_0_10_51_16</strain>
    </source>
</reference>
<dbReference type="Proteomes" id="UP000228767">
    <property type="component" value="Unassembled WGS sequence"/>
</dbReference>
<gene>
    <name evidence="2" type="ORF">COV10_04670</name>
</gene>
<dbReference type="Pfam" id="PF01966">
    <property type="entry name" value="HD"/>
    <property type="match status" value="1"/>
</dbReference>
<accession>A0A2H0RD92</accession>
<evidence type="ECO:0000313" key="3">
    <source>
        <dbReference type="Proteomes" id="UP000228767"/>
    </source>
</evidence>
<dbReference type="SUPFAM" id="SSF109604">
    <property type="entry name" value="HD-domain/PDEase-like"/>
    <property type="match status" value="1"/>
</dbReference>